<dbReference type="Proteomes" id="UP000316096">
    <property type="component" value="Unassembled WGS sequence"/>
</dbReference>
<name>A0A543CJN1_9ACTN</name>
<reference evidence="2 3" key="1">
    <citation type="submission" date="2019-06" db="EMBL/GenBank/DDBJ databases">
        <title>Sequencing the genomes of 1000 actinobacteria strains.</title>
        <authorList>
            <person name="Klenk H.-P."/>
        </authorList>
    </citation>
    <scope>NUCLEOTIDE SEQUENCE [LARGE SCALE GENOMIC DNA]</scope>
    <source>
        <strain evidence="2 3">DSM 102200</strain>
    </source>
</reference>
<dbReference type="SUPFAM" id="SSF55729">
    <property type="entry name" value="Acyl-CoA N-acyltransferases (Nat)"/>
    <property type="match status" value="1"/>
</dbReference>
<evidence type="ECO:0000313" key="2">
    <source>
        <dbReference type="EMBL" id="TQL97322.1"/>
    </source>
</evidence>
<organism evidence="2 3">
    <name type="scientific">Actinoallomurus bryophytorum</name>
    <dbReference type="NCBI Taxonomy" id="1490222"/>
    <lineage>
        <taxon>Bacteria</taxon>
        <taxon>Bacillati</taxon>
        <taxon>Actinomycetota</taxon>
        <taxon>Actinomycetes</taxon>
        <taxon>Streptosporangiales</taxon>
        <taxon>Thermomonosporaceae</taxon>
        <taxon>Actinoallomurus</taxon>
    </lineage>
</organism>
<evidence type="ECO:0000313" key="3">
    <source>
        <dbReference type="Proteomes" id="UP000316096"/>
    </source>
</evidence>
<dbReference type="GO" id="GO:0016747">
    <property type="term" value="F:acyltransferase activity, transferring groups other than amino-acyl groups"/>
    <property type="evidence" value="ECO:0007669"/>
    <property type="project" value="InterPro"/>
</dbReference>
<sequence length="179" mass="19977">MPRLVPPTVSVHSSFLAAMAEFRAEGRGGQDDATVIGHDHQTYGHTWHTEAGFAAYVADLLAQPREETPRPEGWVPATTRWLIEGDEYLGRIQIRHRLTDHLLREGGHIGYDVRTSARRHGHASRMLQEILPLARSLGIDPVLVTCESDNTASRRVIEKSKGALEDEQDGKLRFWVPAG</sequence>
<dbReference type="PANTHER" id="PTHR39173:SF1">
    <property type="entry name" value="ACETYLTRANSFERASE"/>
    <property type="match status" value="1"/>
</dbReference>
<gene>
    <name evidence="2" type="ORF">FB559_2901</name>
</gene>
<dbReference type="EMBL" id="VFOZ01000001">
    <property type="protein sequence ID" value="TQL97322.1"/>
    <property type="molecule type" value="Genomic_DNA"/>
</dbReference>
<dbReference type="AlphaFoldDB" id="A0A543CJN1"/>
<comment type="caution">
    <text evidence="2">The sequence shown here is derived from an EMBL/GenBank/DDBJ whole genome shotgun (WGS) entry which is preliminary data.</text>
</comment>
<dbReference type="PROSITE" id="PS51186">
    <property type="entry name" value="GNAT"/>
    <property type="match status" value="1"/>
</dbReference>
<dbReference type="InterPro" id="IPR016181">
    <property type="entry name" value="Acyl_CoA_acyltransferase"/>
</dbReference>
<feature type="domain" description="N-acetyltransferase" evidence="1">
    <location>
        <begin position="44"/>
        <end position="179"/>
    </location>
</feature>
<proteinExistence type="predicted"/>
<dbReference type="OrthoDB" id="9797989at2"/>
<evidence type="ECO:0000259" key="1">
    <source>
        <dbReference type="PROSITE" id="PS51186"/>
    </source>
</evidence>
<dbReference type="Gene3D" id="3.40.630.30">
    <property type="match status" value="1"/>
</dbReference>
<dbReference type="Pfam" id="PF13302">
    <property type="entry name" value="Acetyltransf_3"/>
    <property type="match status" value="1"/>
</dbReference>
<dbReference type="PANTHER" id="PTHR39173">
    <property type="entry name" value="ACETYLTRANSFERASE"/>
    <property type="match status" value="1"/>
</dbReference>
<dbReference type="RefSeq" id="WP_141956066.1">
    <property type="nucleotide sequence ID" value="NZ_VFOZ01000001.1"/>
</dbReference>
<keyword evidence="3" id="KW-1185">Reference proteome</keyword>
<dbReference type="InterPro" id="IPR000182">
    <property type="entry name" value="GNAT_dom"/>
</dbReference>
<protein>
    <submittedName>
        <fullName evidence="2">Putative acetyltransferase</fullName>
    </submittedName>
</protein>
<accession>A0A543CJN1</accession>
<keyword evidence="2" id="KW-0808">Transferase</keyword>